<evidence type="ECO:0000313" key="4">
    <source>
        <dbReference type="Proteomes" id="UP000444721"/>
    </source>
</evidence>
<keyword evidence="4" id="KW-1185">Reference proteome</keyword>
<dbReference type="EMBL" id="VFQX01000048">
    <property type="protein sequence ID" value="KAF0974992.1"/>
    <property type="molecule type" value="Genomic_DNA"/>
</dbReference>
<reference evidence="3 4" key="1">
    <citation type="journal article" date="2019" name="Sci. Rep.">
        <title>Nanopore sequencing improves the draft genome of the human pathogenic amoeba Naegleria fowleri.</title>
        <authorList>
            <person name="Liechti N."/>
            <person name="Schurch N."/>
            <person name="Bruggmann R."/>
            <person name="Wittwer M."/>
        </authorList>
    </citation>
    <scope>NUCLEOTIDE SEQUENCE [LARGE SCALE GENOMIC DNA]</scope>
    <source>
        <strain evidence="3 4">ATCC 30894</strain>
    </source>
</reference>
<name>A0A6A5BJE1_NAEFO</name>
<dbReference type="GeneID" id="68112963"/>
<evidence type="ECO:0000256" key="1">
    <source>
        <dbReference type="SAM" id="Coils"/>
    </source>
</evidence>
<gene>
    <name evidence="3" type="ORF">FDP41_005745</name>
</gene>
<organism evidence="3 4">
    <name type="scientific">Naegleria fowleri</name>
    <name type="common">Brain eating amoeba</name>
    <dbReference type="NCBI Taxonomy" id="5763"/>
    <lineage>
        <taxon>Eukaryota</taxon>
        <taxon>Discoba</taxon>
        <taxon>Heterolobosea</taxon>
        <taxon>Tetramitia</taxon>
        <taxon>Eutetramitia</taxon>
        <taxon>Vahlkampfiidae</taxon>
        <taxon>Naegleria</taxon>
    </lineage>
</organism>
<evidence type="ECO:0000256" key="2">
    <source>
        <dbReference type="SAM" id="MobiDB-lite"/>
    </source>
</evidence>
<feature type="compositionally biased region" description="Low complexity" evidence="2">
    <location>
        <begin position="1334"/>
        <end position="1345"/>
    </location>
</feature>
<dbReference type="VEuPathDB" id="AmoebaDB:NfTy_045500"/>
<dbReference type="VEuPathDB" id="AmoebaDB:FDP41_005745"/>
<feature type="compositionally biased region" description="Basic and acidic residues" evidence="2">
    <location>
        <begin position="1346"/>
        <end position="1355"/>
    </location>
</feature>
<dbReference type="Proteomes" id="UP000444721">
    <property type="component" value="Unassembled WGS sequence"/>
</dbReference>
<dbReference type="OrthoDB" id="3219467at2759"/>
<dbReference type="OMA" id="MIEFLDM"/>
<feature type="region of interest" description="Disordered" evidence="2">
    <location>
        <begin position="1334"/>
        <end position="1367"/>
    </location>
</feature>
<proteinExistence type="predicted"/>
<keyword evidence="1" id="KW-0175">Coiled coil</keyword>
<dbReference type="RefSeq" id="XP_044559705.1">
    <property type="nucleotide sequence ID" value="XM_044709303.1"/>
</dbReference>
<comment type="caution">
    <text evidence="3">The sequence shown here is derived from an EMBL/GenBank/DDBJ whole genome shotgun (WGS) entry which is preliminary data.</text>
</comment>
<accession>A0A6A5BJE1</accession>
<feature type="coiled-coil region" evidence="1">
    <location>
        <begin position="1122"/>
        <end position="1149"/>
    </location>
</feature>
<dbReference type="VEuPathDB" id="AmoebaDB:NF0083400"/>
<evidence type="ECO:0000313" key="3">
    <source>
        <dbReference type="EMBL" id="KAF0974992.1"/>
    </source>
</evidence>
<protein>
    <submittedName>
        <fullName evidence="3">Uncharacterized protein</fullName>
    </submittedName>
</protein>
<sequence>MTSLFEVPRLAKHLREHFKQCSLLDFVDDQAEKDVAAIPTDHTVNHDTCHQLLQFSDHPPFHVDIQIESKTENTEHVDMWKLVFIHSDDHRDSNSFTLSFFKFFQIFEPSWRDDEKQLVVEKKKLDENSKQWIQSTQILLKHVKVFIPMSTTNSSLLFRFECEIVDLSSIKKILPKLFREENLQHLKCVCHVTKTNDTGLDMHFDIRLASNDEKEMIEPVLIVDTSCTCKHVKTNFDLQLLVHTNIPRIDTLQLSNIETTDDGNTRGIIVKWNDAFGIPKLVISKTIVTFNLLTVKSQLSLECHIATKHHNYIFRGKLSDSVMAVVATRSDPITLQELSHLFCEFIGLETDKFDKHNKDIQLSNLTLSISSADGTIENYKVKKGIMISCQFKFFSLSNLKCSIHLSPDNILQVRGSVELNDSLPILSSHLKESLMKLLKGSKLFFEWNVMTPTKITMGALCKFQFLESVRLDGRVFFQSTIGLDSLTPKVFILCGLEAESLSTYFPNQSLIQSAITTIEKVIKYEKAYFILSTFDYYFDDTSIDLSIKEIDELKIDIKANSLSLILVLESNNSKWYMLNDKLKTSYQWLTCLISSKLNILHTDSHSTEISKETLKDSSDEEKNDSLANFETILTVVVGNGRTLLQPAQFGFGISFNNLKFPVGTRIAFVPLNLSLSISQNPEVLFRVGVEIISFNIFTRVTNAILSKLNIECTMIEKVPQKSEPLLFILEGIVSATDIQLFGKMKGQWNQPFGLKWLKIGYCELGVDLNYAALATTGLPSGVSMQANVTLFQDKKLGMYISINENILEDFLILKMENFGIQDFMTLTQYLLNVQFENKFLTSYQYLRIVKAGISLSAKSMMIRDGFTTMDVATGKKTVKRRKIPMGMTLFADIVIELPKILEKSMEGILAAILTPSTGIQYFGKISQFQLWDGHIVVSGFDVENKTLLLVENKKLSSENNDVLDFKTLQGLFPSSSEENDDQLCLLSHEESIEKSPEIYLFIPFNNDGKGPKMRVSGMIEFLDMFKFGADLFFDPSSGEVSFMAEIGLAEGIDVWIQFSQTSSGPRLKGKIKGLEKLALLIRHAIKEYKKSSSSVKNLHIGNGSSSSSDMKLEEDEKKLRKILEFIKEKIRAEKELNVAEKKVEEARRKYSLKIGESISRMNQEISNFTEMGIQIFENVKDVVERKIFNKCVDELHETQKFYEECMEDLDKAIDMFKKLLHEYCVKNSQIFNRVNETLDDISQAVFEKLDNLSNDTRDLICDAAACVLELIEHRFKLVDVNFLILDNVLALQMTFILGKGDEEKVITLKNINLRKLKNIVVEIAYAIISPFTTTPNQHHSSNTSSNHEEQMKQESKQQNTQQARRRGGFCCFRGD</sequence>